<protein>
    <submittedName>
        <fullName evidence="1">Uncharacterized protein</fullName>
    </submittedName>
</protein>
<dbReference type="SUPFAM" id="SSF54593">
    <property type="entry name" value="Glyoxalase/Bleomycin resistance protein/Dihydroxybiphenyl dioxygenase"/>
    <property type="match status" value="1"/>
</dbReference>
<gene>
    <name evidence="1" type="ORF">I8J30_31140</name>
</gene>
<dbReference type="RefSeq" id="WP_210664259.1">
    <property type="nucleotide sequence ID" value="NZ_JAGKSP010000032.1"/>
</dbReference>
<dbReference type="InterPro" id="IPR029068">
    <property type="entry name" value="Glyas_Bleomycin-R_OHBP_Dase"/>
</dbReference>
<proteinExistence type="predicted"/>
<dbReference type="Proteomes" id="UP000673394">
    <property type="component" value="Unassembled WGS sequence"/>
</dbReference>
<sequence length="238" mass="27143">MNQIKPILPCPSIREQIAFYEHLGFETVYNSNRPHPYAVVKYGQLEIHFYVSKKIFPAENPQMCYVQVDDVNRLYEAFTAGLKQAIGKIPRSGIPRISKLKDLAEDRRFIITDMGGNTLFVGTPNVELANPAFFRTIESEAWVNPFETLFDLMYSKEDSKSASIMLEKFFPSDLNTLDVGSMDLAKILLVALDIQLHRHNVADPALNDRLKRLLADGNNDTADWKRISQQYDDILNGE</sequence>
<accession>A0ABS5CMR4</accession>
<evidence type="ECO:0000313" key="1">
    <source>
        <dbReference type="EMBL" id="MBP3967135.1"/>
    </source>
</evidence>
<name>A0ABS5CMR4_9BACL</name>
<dbReference type="EMBL" id="JAGKSP010000032">
    <property type="protein sequence ID" value="MBP3967135.1"/>
    <property type="molecule type" value="Genomic_DNA"/>
</dbReference>
<reference evidence="1 2" key="1">
    <citation type="submission" date="2021-04" db="EMBL/GenBank/DDBJ databases">
        <title>Paenibacillus sp. DLE-14 whole genome sequence.</title>
        <authorList>
            <person name="Ham Y.J."/>
        </authorList>
    </citation>
    <scope>NUCLEOTIDE SEQUENCE [LARGE SCALE GENOMIC DNA]</scope>
    <source>
        <strain evidence="1 2">DLE-14</strain>
    </source>
</reference>
<keyword evidence="2" id="KW-1185">Reference proteome</keyword>
<comment type="caution">
    <text evidence="1">The sequence shown here is derived from an EMBL/GenBank/DDBJ whole genome shotgun (WGS) entry which is preliminary data.</text>
</comment>
<dbReference type="Gene3D" id="3.10.180.10">
    <property type="entry name" value="2,3-Dihydroxybiphenyl 1,2-Dioxygenase, domain 1"/>
    <property type="match status" value="1"/>
</dbReference>
<organism evidence="1 2">
    <name type="scientific">Paenibacillus lignilyticus</name>
    <dbReference type="NCBI Taxonomy" id="1172615"/>
    <lineage>
        <taxon>Bacteria</taxon>
        <taxon>Bacillati</taxon>
        <taxon>Bacillota</taxon>
        <taxon>Bacilli</taxon>
        <taxon>Bacillales</taxon>
        <taxon>Paenibacillaceae</taxon>
        <taxon>Paenibacillus</taxon>
    </lineage>
</organism>
<evidence type="ECO:0000313" key="2">
    <source>
        <dbReference type="Proteomes" id="UP000673394"/>
    </source>
</evidence>